<proteinExistence type="predicted"/>
<dbReference type="STRING" id="43989.cce_3214"/>
<dbReference type="eggNOG" id="COG4634">
    <property type="taxonomic scope" value="Bacteria"/>
</dbReference>
<gene>
    <name evidence="2" type="ordered locus">cce_3214</name>
</gene>
<keyword evidence="3" id="KW-1185">Reference proteome</keyword>
<dbReference type="EMBL" id="CP000806">
    <property type="protein sequence ID" value="ACB52562.1"/>
    <property type="molecule type" value="Genomic_DNA"/>
</dbReference>
<dbReference type="InterPro" id="IPR041049">
    <property type="entry name" value="DUF5615"/>
</dbReference>
<accession>B1WXM1</accession>
<dbReference type="Pfam" id="PF18480">
    <property type="entry name" value="DUF5615"/>
    <property type="match status" value="1"/>
</dbReference>
<dbReference type="KEGG" id="cyt:cce_3214"/>
<sequence>MEWALDNNYIIFTNDLDFGALLAATQAQFPSVIQVRTQDLFPQSLETILIQSLTRFQSELESGALVTIDLSRSKIRILPIISNDN</sequence>
<protein>
    <recommendedName>
        <fullName evidence="1">DUF5615 domain-containing protein</fullName>
    </recommendedName>
</protein>
<dbReference type="Proteomes" id="UP000001203">
    <property type="component" value="Chromosome circular"/>
</dbReference>
<organism evidence="2 3">
    <name type="scientific">Crocosphaera subtropica (strain ATCC 51142 / BH68)</name>
    <name type="common">Cyanothece sp. (strain ATCC 51142)</name>
    <dbReference type="NCBI Taxonomy" id="43989"/>
    <lineage>
        <taxon>Bacteria</taxon>
        <taxon>Bacillati</taxon>
        <taxon>Cyanobacteriota</taxon>
        <taxon>Cyanophyceae</taxon>
        <taxon>Oscillatoriophycideae</taxon>
        <taxon>Chroococcales</taxon>
        <taxon>Aphanothecaceae</taxon>
        <taxon>Crocosphaera</taxon>
        <taxon>Crocosphaera subtropica</taxon>
    </lineage>
</organism>
<dbReference type="AlphaFoldDB" id="B1WXM1"/>
<feature type="domain" description="DUF5615" evidence="1">
    <location>
        <begin position="1"/>
        <end position="70"/>
    </location>
</feature>
<evidence type="ECO:0000313" key="2">
    <source>
        <dbReference type="EMBL" id="ACB52562.1"/>
    </source>
</evidence>
<dbReference type="HOGENOM" id="CLU_2557102_0_0_3"/>
<evidence type="ECO:0000313" key="3">
    <source>
        <dbReference type="Proteomes" id="UP000001203"/>
    </source>
</evidence>
<name>B1WXM1_CROS5</name>
<reference evidence="2 3" key="1">
    <citation type="journal article" date="2008" name="Proc. Natl. Acad. Sci. U.S.A.">
        <title>The genome of Cyanothece 51142, a unicellular diazotrophic cyanobacterium important in the marine nitrogen cycle.</title>
        <authorList>
            <person name="Welsh E.A."/>
            <person name="Liberton M."/>
            <person name="Stoeckel J."/>
            <person name="Loh T."/>
            <person name="Elvitigala T."/>
            <person name="Wang C."/>
            <person name="Wollam A."/>
            <person name="Fulton R.S."/>
            <person name="Clifton S.W."/>
            <person name="Jacobs J.M."/>
            <person name="Aurora R."/>
            <person name="Ghosh B.K."/>
            <person name="Sherman L.A."/>
            <person name="Smith R.D."/>
            <person name="Wilson R.K."/>
            <person name="Pakrasi H.B."/>
        </authorList>
    </citation>
    <scope>NUCLEOTIDE SEQUENCE [LARGE SCALE GENOMIC DNA]</scope>
    <source>
        <strain evidence="3">ATCC 51142 / BH68</strain>
    </source>
</reference>
<evidence type="ECO:0000259" key="1">
    <source>
        <dbReference type="Pfam" id="PF18480"/>
    </source>
</evidence>